<feature type="coiled-coil region" evidence="1">
    <location>
        <begin position="227"/>
        <end position="277"/>
    </location>
</feature>
<reference evidence="3 4" key="1">
    <citation type="submission" date="2020-08" db="EMBL/GenBank/DDBJ databases">
        <title>Genomic Encyclopedia of Type Strains, Phase IV (KMG-IV): sequencing the most valuable type-strain genomes for metagenomic binning, comparative biology and taxonomic classification.</title>
        <authorList>
            <person name="Goeker M."/>
        </authorList>
    </citation>
    <scope>NUCLEOTIDE SEQUENCE [LARGE SCALE GENOMIC DNA]</scope>
    <source>
        <strain evidence="3 4">DSM 105074</strain>
    </source>
</reference>
<keyword evidence="1" id="KW-0175">Coiled coil</keyword>
<sequence>MKILRIRFRNINSFYGEHPAIDFTGSPLSTTGLFIISGATGAGKSTLLDVITLALYNEVPRFGRTISKTEIDKQGSVVNLKAADEARSEAYAEVEYEARGKQYRSRWSIAKNRNGNWNNYQMEIAELPSGVLLDVKKLSDYPEVNAQLIGLRYEQFVKSIILAQGSFAEFLKADKNARGRLLEDITGTHLYRKLGAAAFEKDKEWAEKLRLKEAEMQGVRLLTDEEITSLHQKRQQAEAERQVAETQYQYWDTEKRLLEEEKVLSQKLEKLAQAQAALHQQLTAFAPSEEQLRQHESVREFASDLALLKEKNTSRDKLQQQAEVLAKRAQQLANEHTQLLYEGGLLTGQNDVTSENWLASLDAFEKEILALEGQIKEQRAQASPLMAAIQQEVETSRVPFLQKLPVKDLEASLAILEQEWAKQQEVLTRFPTDFEAESALEKLGLQERSLNELSNYLTQRTFLEAEGKSKKTQLEEARQVLQQDTPRLTQLSVELEKHAGTLTQLREQRDRAYTRQSFEEQRKQLKEGEECPLCGSLHHPFVHEYLTNFLDLQDAIQRAEAELKVLQKQEQTLAASLQAAQKGVDTLAPELEKLREGFRKLDALVKDLAASLYPDGELDKEQLEIRKVAIANQRNQVNAWRIAQQTSEAIQRLKGFFGQLQDFRAQVLWQQSTLKKRYAGTDIQADANALRRRWQAWENTTKTTAEATLENQKQQVETDQVLTDLRRTLEDHLQRMGVPSVEEANARLLPTEEYQRLKHQREALSDRHKQLAGEEKAVREDLAGKKAARQVPEVLLDDLLLQTEKYRKFRDQYLSEAATYTEQLNANARNQQRFAHLQAELTELRHQRHKWELLKKFIGDATGNTFSNFAQSLTLSNLIGLANLRLRLLSDRYMLDKPRNEADSLFVLDTYQGNLPRAVTTLSGGETFTLSLALALALSDLASRNVRIESLFIDEGFGTLDPDSLETALDTLEKLQSDSQKIVGVISHRHEMKDRIPVQIQVEKGTDGTSRVHMVG</sequence>
<evidence type="ECO:0000313" key="4">
    <source>
        <dbReference type="Proteomes" id="UP000557307"/>
    </source>
</evidence>
<dbReference type="EMBL" id="JACHGF010000004">
    <property type="protein sequence ID" value="MBB5285057.1"/>
    <property type="molecule type" value="Genomic_DNA"/>
</dbReference>
<dbReference type="Proteomes" id="UP000557307">
    <property type="component" value="Unassembled WGS sequence"/>
</dbReference>
<evidence type="ECO:0000259" key="2">
    <source>
        <dbReference type="Pfam" id="PF13476"/>
    </source>
</evidence>
<comment type="caution">
    <text evidence="3">The sequence shown here is derived from an EMBL/GenBank/DDBJ whole genome shotgun (WGS) entry which is preliminary data.</text>
</comment>
<dbReference type="PANTHER" id="PTHR32114">
    <property type="entry name" value="ABC TRANSPORTER ABCH.3"/>
    <property type="match status" value="1"/>
</dbReference>
<feature type="coiled-coil region" evidence="1">
    <location>
        <begin position="308"/>
        <end position="335"/>
    </location>
</feature>
<organism evidence="3 4">
    <name type="scientific">Rhabdobacter roseus</name>
    <dbReference type="NCBI Taxonomy" id="1655419"/>
    <lineage>
        <taxon>Bacteria</taxon>
        <taxon>Pseudomonadati</taxon>
        <taxon>Bacteroidota</taxon>
        <taxon>Cytophagia</taxon>
        <taxon>Cytophagales</taxon>
        <taxon>Cytophagaceae</taxon>
        <taxon>Rhabdobacter</taxon>
    </lineage>
</organism>
<feature type="domain" description="Rad50/SbcC-type AAA" evidence="2">
    <location>
        <begin position="5"/>
        <end position="282"/>
    </location>
</feature>
<gene>
    <name evidence="3" type="ORF">HNQ92_003205</name>
</gene>
<dbReference type="InterPro" id="IPR038729">
    <property type="entry name" value="Rad50/SbcC_AAA"/>
</dbReference>
<dbReference type="PANTHER" id="PTHR32114:SF2">
    <property type="entry name" value="ABC TRANSPORTER ABCH.3"/>
    <property type="match status" value="1"/>
</dbReference>
<keyword evidence="3" id="KW-0269">Exonuclease</keyword>
<dbReference type="RefSeq" id="WP_184174993.1">
    <property type="nucleotide sequence ID" value="NZ_JACHGF010000004.1"/>
</dbReference>
<dbReference type="GO" id="GO:0016887">
    <property type="term" value="F:ATP hydrolysis activity"/>
    <property type="evidence" value="ECO:0007669"/>
    <property type="project" value="InterPro"/>
</dbReference>
<evidence type="ECO:0000313" key="3">
    <source>
        <dbReference type="EMBL" id="MBB5285057.1"/>
    </source>
</evidence>
<dbReference type="Pfam" id="PF13476">
    <property type="entry name" value="AAA_23"/>
    <property type="match status" value="1"/>
</dbReference>
<feature type="coiled-coil region" evidence="1">
    <location>
        <begin position="542"/>
        <end position="576"/>
    </location>
</feature>
<evidence type="ECO:0000256" key="1">
    <source>
        <dbReference type="SAM" id="Coils"/>
    </source>
</evidence>
<dbReference type="Gene3D" id="3.40.50.300">
    <property type="entry name" value="P-loop containing nucleotide triphosphate hydrolases"/>
    <property type="match status" value="2"/>
</dbReference>
<keyword evidence="4" id="KW-1185">Reference proteome</keyword>
<keyword evidence="3" id="KW-0378">Hydrolase</keyword>
<proteinExistence type="predicted"/>
<name>A0A840TTR0_9BACT</name>
<keyword evidence="3" id="KW-0540">Nuclease</keyword>
<dbReference type="GO" id="GO:0004527">
    <property type="term" value="F:exonuclease activity"/>
    <property type="evidence" value="ECO:0007669"/>
    <property type="project" value="UniProtKB-KW"/>
</dbReference>
<dbReference type="InterPro" id="IPR027417">
    <property type="entry name" value="P-loop_NTPase"/>
</dbReference>
<dbReference type="AlphaFoldDB" id="A0A840TTR0"/>
<dbReference type="GO" id="GO:0006302">
    <property type="term" value="P:double-strand break repair"/>
    <property type="evidence" value="ECO:0007669"/>
    <property type="project" value="InterPro"/>
</dbReference>
<dbReference type="Pfam" id="PF13558">
    <property type="entry name" value="SbcC_Walker_B"/>
    <property type="match status" value="1"/>
</dbReference>
<protein>
    <submittedName>
        <fullName evidence="3">Exonuclease SbcC</fullName>
    </submittedName>
</protein>
<accession>A0A840TTR0</accession>
<dbReference type="SUPFAM" id="SSF52540">
    <property type="entry name" value="P-loop containing nucleoside triphosphate hydrolases"/>
    <property type="match status" value="1"/>
</dbReference>